<evidence type="ECO:0000256" key="4">
    <source>
        <dbReference type="ARBA" id="ARBA00035429"/>
    </source>
</evidence>
<keyword evidence="2 5" id="KW-0689">Ribosomal protein</keyword>
<dbReference type="PANTHER" id="PTHR15238:SF1">
    <property type="entry name" value="LARGE RIBOSOMAL SUBUNIT PROTEIN BL33M"/>
    <property type="match status" value="1"/>
</dbReference>
<evidence type="ECO:0000256" key="3">
    <source>
        <dbReference type="ARBA" id="ARBA00023274"/>
    </source>
</evidence>
<dbReference type="GO" id="GO:0015934">
    <property type="term" value="C:large ribosomal subunit"/>
    <property type="evidence" value="ECO:0007669"/>
    <property type="project" value="TreeGrafter"/>
</dbReference>
<dbReference type="EMBL" id="AP019297">
    <property type="protein sequence ID" value="BBG93239.1"/>
    <property type="molecule type" value="Genomic_DNA"/>
</dbReference>
<protein>
    <recommendedName>
        <fullName evidence="4">50S ribosomal protein L33, chloroplastic</fullName>
    </recommendedName>
</protein>
<dbReference type="AlphaFoldDB" id="A0A4Y1QN21"/>
<keyword evidence="3" id="KW-0687">Ribonucleoprotein</keyword>
<dbReference type="GO" id="GO:0006412">
    <property type="term" value="P:translation"/>
    <property type="evidence" value="ECO:0007669"/>
    <property type="project" value="InterPro"/>
</dbReference>
<name>A0A4Y1QN21_PRUDU</name>
<evidence type="ECO:0000256" key="1">
    <source>
        <dbReference type="ARBA" id="ARBA00007596"/>
    </source>
</evidence>
<dbReference type="PANTHER" id="PTHR15238">
    <property type="entry name" value="54S RIBOSOMAL PROTEIN L39, MITOCHONDRIAL"/>
    <property type="match status" value="1"/>
</dbReference>
<dbReference type="GO" id="GO:0003735">
    <property type="term" value="F:structural constituent of ribosome"/>
    <property type="evidence" value="ECO:0007669"/>
    <property type="project" value="InterPro"/>
</dbReference>
<organism evidence="5">
    <name type="scientific">Prunus dulcis</name>
    <name type="common">Almond</name>
    <name type="synonym">Amygdalus dulcis</name>
    <dbReference type="NCBI Taxonomy" id="3755"/>
    <lineage>
        <taxon>Eukaryota</taxon>
        <taxon>Viridiplantae</taxon>
        <taxon>Streptophyta</taxon>
        <taxon>Embryophyta</taxon>
        <taxon>Tracheophyta</taxon>
        <taxon>Spermatophyta</taxon>
        <taxon>Magnoliopsida</taxon>
        <taxon>eudicotyledons</taxon>
        <taxon>Gunneridae</taxon>
        <taxon>Pentapetalae</taxon>
        <taxon>rosids</taxon>
        <taxon>fabids</taxon>
        <taxon>Rosales</taxon>
        <taxon>Rosaceae</taxon>
        <taxon>Amygdaloideae</taxon>
        <taxon>Amygdaleae</taxon>
        <taxon>Prunus</taxon>
    </lineage>
</organism>
<dbReference type="SUPFAM" id="SSF57829">
    <property type="entry name" value="Zn-binding ribosomal proteins"/>
    <property type="match status" value="1"/>
</dbReference>
<gene>
    <name evidence="5" type="ORF">Prudu_001189</name>
</gene>
<proteinExistence type="inferred from homology"/>
<dbReference type="InterPro" id="IPR038584">
    <property type="entry name" value="Ribosomal_bL33_sf"/>
</dbReference>
<dbReference type="Gene3D" id="2.20.28.120">
    <property type="entry name" value="Ribosomal protein L33"/>
    <property type="match status" value="1"/>
</dbReference>
<reference evidence="5" key="1">
    <citation type="journal article" date="2019" name="Science">
        <title>Mutation of a bHLH transcription factor allowed almond domestication.</title>
        <authorList>
            <person name="Sanchez-Perez R."/>
            <person name="Pavan S."/>
            <person name="Mazzeo R."/>
            <person name="Moldovan C."/>
            <person name="Aiese Cigliano R."/>
            <person name="Del Cueto J."/>
            <person name="Ricciardi F."/>
            <person name="Lotti C."/>
            <person name="Ricciardi L."/>
            <person name="Dicenta F."/>
            <person name="Lopez-Marques R.L."/>
            <person name="Lindberg Moller B."/>
        </authorList>
    </citation>
    <scope>NUCLEOTIDE SEQUENCE</scope>
</reference>
<comment type="similarity">
    <text evidence="1">Belongs to the bacterial ribosomal protein bL33 family.</text>
</comment>
<dbReference type="InterPro" id="IPR011332">
    <property type="entry name" value="Ribosomal_zn-bd"/>
</dbReference>
<dbReference type="NCBIfam" id="TIGR01023">
    <property type="entry name" value="rpmG_bact"/>
    <property type="match status" value="1"/>
</dbReference>
<evidence type="ECO:0000256" key="2">
    <source>
        <dbReference type="ARBA" id="ARBA00022980"/>
    </source>
</evidence>
<dbReference type="GO" id="GO:0005737">
    <property type="term" value="C:cytoplasm"/>
    <property type="evidence" value="ECO:0007669"/>
    <property type="project" value="UniProtKB-ARBA"/>
</dbReference>
<evidence type="ECO:0000313" key="5">
    <source>
        <dbReference type="EMBL" id="BBG93239.1"/>
    </source>
</evidence>
<sequence length="81" mass="9500">MIWLVEDLQRAFLIDSIPMWPPLRISFLGHKFTPARMGDKKKKATVFIRLVSAAGTGFFYVKRKPTKVTEKLEFRKFDPRT</sequence>
<dbReference type="InterPro" id="IPR001705">
    <property type="entry name" value="Ribosomal_bL33"/>
</dbReference>
<accession>A0A4Y1QN21</accession>